<keyword evidence="2" id="KW-1185">Reference proteome</keyword>
<accession>A0ABR1PZA1</accession>
<comment type="caution">
    <text evidence="1">The sequence shown here is derived from an EMBL/GenBank/DDBJ whole genome shotgun (WGS) entry which is preliminary data.</text>
</comment>
<evidence type="ECO:0000313" key="1">
    <source>
        <dbReference type="EMBL" id="KAK7942924.1"/>
    </source>
</evidence>
<name>A0ABR1PZA1_9PEZI</name>
<organism evidence="1 2">
    <name type="scientific">Apiospora aurea</name>
    <dbReference type="NCBI Taxonomy" id="335848"/>
    <lineage>
        <taxon>Eukaryota</taxon>
        <taxon>Fungi</taxon>
        <taxon>Dikarya</taxon>
        <taxon>Ascomycota</taxon>
        <taxon>Pezizomycotina</taxon>
        <taxon>Sordariomycetes</taxon>
        <taxon>Xylariomycetidae</taxon>
        <taxon>Amphisphaeriales</taxon>
        <taxon>Apiosporaceae</taxon>
        <taxon>Apiospora</taxon>
    </lineage>
</organism>
<reference evidence="1 2" key="1">
    <citation type="submission" date="2023-01" db="EMBL/GenBank/DDBJ databases">
        <title>Analysis of 21 Apiospora genomes using comparative genomics revels a genus with tremendous synthesis potential of carbohydrate active enzymes and secondary metabolites.</title>
        <authorList>
            <person name="Sorensen T."/>
        </authorList>
    </citation>
    <scope>NUCLEOTIDE SEQUENCE [LARGE SCALE GENOMIC DNA]</scope>
    <source>
        <strain evidence="1 2">CBS 24483</strain>
    </source>
</reference>
<sequence length="283" mass="30367">MVNPSEGVGADILSKPAAEVEVDVLDDCDDTVEELVDAEWELVVVTSVLDDLLDELEVVASEEDCDDCPETDDSEVVEVVLLEEDTLVEVLIVELLLVEALDDERVLDVGADVNEDDEVVVDDEESDVVLDERAVALVEFHPLVGTEVRRLEVEVAPTGPALDVWSVAVDAEVDVELDARLDVEVVPTAPASDDWAVDDDVDDNMRVDVDEDARVVVEVASIGPTSVASSSGQEVLPIPWPECPVPPLLLGQMVSILGQMVMRLGVSSVETGQMVTTLGVDSV</sequence>
<dbReference type="RefSeq" id="XP_066694955.1">
    <property type="nucleotide sequence ID" value="XM_066848259.1"/>
</dbReference>
<evidence type="ECO:0000313" key="2">
    <source>
        <dbReference type="Proteomes" id="UP001391051"/>
    </source>
</evidence>
<dbReference type="GeneID" id="92081321"/>
<dbReference type="Proteomes" id="UP001391051">
    <property type="component" value="Unassembled WGS sequence"/>
</dbReference>
<dbReference type="EMBL" id="JAQQWE010000008">
    <property type="protein sequence ID" value="KAK7942924.1"/>
    <property type="molecule type" value="Genomic_DNA"/>
</dbReference>
<proteinExistence type="predicted"/>
<gene>
    <name evidence="1" type="ORF">PG986_012037</name>
</gene>
<protein>
    <submittedName>
        <fullName evidence="1">Uncharacterized protein</fullName>
    </submittedName>
</protein>